<sequence length="842" mass="97297">MNPALRKNAKPSFVCLRCKQRKIKCDKLWPACSKCKASSSVCTYEMEPGKTNISPPITNNPYGDLTGITPTSMPTGASSTSTLTSRTKDWKMKNFAMKLWNVHDKLVVMNNITIVDNPFASHNIIQQDLFAKALATCIHGKILIDVENHRENALTNGKRRELSLPINDIGPLFFVDKAVLKFVDSASKTTKLSPPIDFLYNTYDYEQMNPQECNEKFSINILLQELSQYLLSRHEVDTLVMDFYKTIYPVYPFLEISLFEENLKECLQLNDFNGYNIVLTAKDSRRNLETITLLTIILALSHRRLTLTTNSPFKESSYVKSNGLALLAHKFISLMNVFQYINEYTFCCLLYFFVLRYLNPDQIDMYPTHGDLLNLKFLNDLAIKLGLHEEPFQYTRYISERDDYPRLFNLRRKLWLGVQFLKFQISTPEGDSDILSLEYLRSFIKGDESLPELFEKNYHFTNNLDLSLMATSENVYHFHLSLQVLLTSCTPINGTSYLKEILDNINNTKDFLNQKFPIILNSLEEPILKSLHISIPSLFASSVPFDFSTFEENETFMANVIGYTSTMNVYHSLALYFEKNYFKNTLEYEPYYHRFTFTAMQDYLTLMKLISEYFNGNLAHLREPYGFVTQTVVRCSILRLFAFQATLLVKLFFKKDTCSQPSIVMGMENDRNGRVIQVIKRMIKLMSFHMKLLIEIVTSKLENDYLGSFISVSIFRYIMYLVDTDALSSLISDYWKNSTNLNEKYQRIHKIVGLKWGLGRNKSFSVESKLSNPQTLASLNLDILEDLEKLISEHDFSRSFSGNADPLQNEVDFMNCDNEALNQLLAIDLDRLLGIFPDLTSF</sequence>
<keyword evidence="2" id="KW-0862">Zinc</keyword>
<organism evidence="8 9">
    <name type="scientific">Saccharomyces eubayanus</name>
    <name type="common">Yeast</name>
    <dbReference type="NCBI Taxonomy" id="1080349"/>
    <lineage>
        <taxon>Eukaryota</taxon>
        <taxon>Fungi</taxon>
        <taxon>Dikarya</taxon>
        <taxon>Ascomycota</taxon>
        <taxon>Saccharomycotina</taxon>
        <taxon>Saccharomycetes</taxon>
        <taxon>Saccharomycetales</taxon>
        <taxon>Saccharomycetaceae</taxon>
        <taxon>Saccharomyces</taxon>
    </lineage>
</organism>
<keyword evidence="1" id="KW-0479">Metal-binding</keyword>
<evidence type="ECO:0000256" key="1">
    <source>
        <dbReference type="ARBA" id="ARBA00022723"/>
    </source>
</evidence>
<keyword evidence="9" id="KW-1185">Reference proteome</keyword>
<evidence type="ECO:0000259" key="7">
    <source>
        <dbReference type="PROSITE" id="PS50048"/>
    </source>
</evidence>
<evidence type="ECO:0000313" key="8">
    <source>
        <dbReference type="EMBL" id="CAI1561204.1"/>
    </source>
</evidence>
<dbReference type="PANTHER" id="PTHR31069">
    <property type="entry name" value="OLEATE-ACTIVATED TRANSCRIPTION FACTOR 1-RELATED"/>
    <property type="match status" value="1"/>
</dbReference>
<dbReference type="PROSITE" id="PS50048">
    <property type="entry name" value="ZN2_CY6_FUNGAL_2"/>
    <property type="match status" value="1"/>
</dbReference>
<evidence type="ECO:0000256" key="6">
    <source>
        <dbReference type="ARBA" id="ARBA00023242"/>
    </source>
</evidence>
<proteinExistence type="predicted"/>
<dbReference type="SUPFAM" id="SSF57701">
    <property type="entry name" value="Zn2/Cys6 DNA-binding domain"/>
    <property type="match status" value="1"/>
</dbReference>
<gene>
    <name evidence="8" type="primary">U6500L00190</name>
    <name evidence="8" type="ORF">SEUBUCD650_0L00190</name>
</gene>
<evidence type="ECO:0000256" key="2">
    <source>
        <dbReference type="ARBA" id="ARBA00022833"/>
    </source>
</evidence>
<evidence type="ECO:0000256" key="4">
    <source>
        <dbReference type="ARBA" id="ARBA00023125"/>
    </source>
</evidence>
<evidence type="ECO:0000313" key="9">
    <source>
        <dbReference type="Proteomes" id="UP001152964"/>
    </source>
</evidence>
<dbReference type="PROSITE" id="PS00463">
    <property type="entry name" value="ZN2_CY6_FUNGAL_1"/>
    <property type="match status" value="1"/>
</dbReference>
<dbReference type="SMART" id="SM00066">
    <property type="entry name" value="GAL4"/>
    <property type="match status" value="1"/>
</dbReference>
<dbReference type="Proteomes" id="UP001152964">
    <property type="component" value="Chromosome 12"/>
</dbReference>
<keyword evidence="3" id="KW-0805">Transcription regulation</keyword>
<dbReference type="CDD" id="cd00067">
    <property type="entry name" value="GAL4"/>
    <property type="match status" value="1"/>
</dbReference>
<dbReference type="PANTHER" id="PTHR31069:SF29">
    <property type="entry name" value="OLEATE-ACTIVATED TRANSCRIPTION FACTOR 1-RELATED"/>
    <property type="match status" value="1"/>
</dbReference>
<protein>
    <recommendedName>
        <fullName evidence="7">Zn(2)-C6 fungal-type domain-containing protein</fullName>
    </recommendedName>
</protein>
<dbReference type="InterPro" id="IPR036864">
    <property type="entry name" value="Zn2-C6_fun-type_DNA-bd_sf"/>
</dbReference>
<dbReference type="CDD" id="cd12148">
    <property type="entry name" value="fungal_TF_MHR"/>
    <property type="match status" value="1"/>
</dbReference>
<keyword evidence="6" id="KW-0539">Nucleus</keyword>
<accession>A0ABN8VJ24</accession>
<feature type="domain" description="Zn(2)-C6 fungal-type" evidence="7">
    <location>
        <begin position="14"/>
        <end position="44"/>
    </location>
</feature>
<reference evidence="8" key="1">
    <citation type="submission" date="2022-08" db="EMBL/GenBank/DDBJ databases">
        <authorList>
            <person name="Byrne P K."/>
        </authorList>
    </citation>
    <scope>NUCLEOTIDE SEQUENCE</scope>
    <source>
        <strain evidence="8">UCD650</strain>
    </source>
</reference>
<dbReference type="InterPro" id="IPR001138">
    <property type="entry name" value="Zn2Cys6_DnaBD"/>
</dbReference>
<keyword evidence="5" id="KW-0804">Transcription</keyword>
<evidence type="ECO:0000256" key="3">
    <source>
        <dbReference type="ARBA" id="ARBA00023015"/>
    </source>
</evidence>
<name>A0ABN8VJ24_SACEU</name>
<dbReference type="EMBL" id="OX291502">
    <property type="protein sequence ID" value="CAI1561204.1"/>
    <property type="molecule type" value="Genomic_DNA"/>
</dbReference>
<dbReference type="InterPro" id="IPR050675">
    <property type="entry name" value="OAF3"/>
</dbReference>
<evidence type="ECO:0000256" key="5">
    <source>
        <dbReference type="ARBA" id="ARBA00023163"/>
    </source>
</evidence>
<dbReference type="Pfam" id="PF00172">
    <property type="entry name" value="Zn_clus"/>
    <property type="match status" value="1"/>
</dbReference>
<keyword evidence="4" id="KW-0238">DNA-binding</keyword>
<dbReference type="Gene3D" id="4.10.240.10">
    <property type="entry name" value="Zn(2)-C6 fungal-type DNA-binding domain"/>
    <property type="match status" value="1"/>
</dbReference>